<dbReference type="RefSeq" id="WP_014976440.1">
    <property type="nucleotide sequence ID" value="NC_018678.1"/>
</dbReference>
<reference evidence="4" key="1">
    <citation type="journal article" date="2012" name="Sci. Rep.">
        <title>Genomes of surface isolates of Alteromonas macleodii: the life of a widespread marine opportunistic copiotroph.</title>
        <authorList>
            <person name="Lopez-Perez M."/>
            <person name="Gonzaga A."/>
            <person name="Martin-Cuadrado A.B."/>
            <person name="Onyshchenko O."/>
            <person name="Ghavidel A."/>
            <person name="Ghai R."/>
            <person name="Rodriguez-Valera F."/>
        </authorList>
    </citation>
    <scope>NUCLEOTIDE SEQUENCE [LARGE SCALE GENOMIC DNA]</scope>
    <source>
        <strain evidence="4">English Channel 673</strain>
    </source>
</reference>
<proteinExistence type="predicted"/>
<feature type="compositionally biased region" description="Basic and acidic residues" evidence="1">
    <location>
        <begin position="79"/>
        <end position="88"/>
    </location>
</feature>
<dbReference type="InterPro" id="IPR041227">
    <property type="entry name" value="FluMu_N"/>
</dbReference>
<dbReference type="AlphaFoldDB" id="A0AB32ZXW7"/>
<dbReference type="Pfam" id="PF17891">
    <property type="entry name" value="FluMu_N"/>
    <property type="match status" value="1"/>
</dbReference>
<dbReference type="SUPFAM" id="SSF160059">
    <property type="entry name" value="PriA/YqbF domain"/>
    <property type="match status" value="1"/>
</dbReference>
<evidence type="ECO:0000313" key="4">
    <source>
        <dbReference type="Proteomes" id="UP000006296"/>
    </source>
</evidence>
<evidence type="ECO:0000256" key="1">
    <source>
        <dbReference type="SAM" id="MobiDB-lite"/>
    </source>
</evidence>
<dbReference type="EMBL" id="CP003844">
    <property type="protein sequence ID" value="AFT74465.1"/>
    <property type="molecule type" value="Genomic_DNA"/>
</dbReference>
<evidence type="ECO:0000259" key="2">
    <source>
        <dbReference type="Pfam" id="PF17891"/>
    </source>
</evidence>
<organism evidence="3 4">
    <name type="scientific">Alteromonas macleodii (strain English Channel 673)</name>
    <dbReference type="NCBI Taxonomy" id="1004788"/>
    <lineage>
        <taxon>Bacteria</taxon>
        <taxon>Pseudomonadati</taxon>
        <taxon>Pseudomonadota</taxon>
        <taxon>Gammaproteobacteria</taxon>
        <taxon>Alteromonadales</taxon>
        <taxon>Alteromonadaceae</taxon>
        <taxon>Alteromonas/Salinimonas group</taxon>
        <taxon>Alteromonas</taxon>
    </lineage>
</organism>
<protein>
    <recommendedName>
        <fullName evidence="2">Mu-like prophage FluMu N-terminal domain-containing protein</fullName>
    </recommendedName>
</protein>
<sequence>MSKLAIAVLVIASSVPFFRRAGTTFTDAGKAFPEGYFKEEQLNAIHEEKKLSVREMQSDAIPEGVDTSLISAALTAAATEEKTQEKKTASQTEPTKSTGTKATSKASTTKDTGASA</sequence>
<dbReference type="KEGG" id="amg:AMEC673_08855"/>
<evidence type="ECO:0000313" key="3">
    <source>
        <dbReference type="EMBL" id="AFT74465.1"/>
    </source>
</evidence>
<feature type="compositionally biased region" description="Low complexity" evidence="1">
    <location>
        <begin position="89"/>
        <end position="116"/>
    </location>
</feature>
<feature type="domain" description="Mu-like prophage FluMu N-terminal" evidence="2">
    <location>
        <begin position="8"/>
        <end position="57"/>
    </location>
</feature>
<name>A0AB32ZXW7_ALTME</name>
<dbReference type="Proteomes" id="UP000006296">
    <property type="component" value="Chromosome"/>
</dbReference>
<accession>A0AB32ZXW7</accession>
<gene>
    <name evidence="3" type="ordered locus">AMEC673_08855</name>
</gene>
<feature type="region of interest" description="Disordered" evidence="1">
    <location>
        <begin position="76"/>
        <end position="116"/>
    </location>
</feature>